<dbReference type="PANTHER" id="PTHR44051">
    <property type="entry name" value="GLUTATHIONE S-TRANSFERASE-RELATED"/>
    <property type="match status" value="1"/>
</dbReference>
<organism evidence="4 5">
    <name type="scientific">Ampelomyces quisqualis</name>
    <name type="common">Powdery mildew agent</name>
    <dbReference type="NCBI Taxonomy" id="50730"/>
    <lineage>
        <taxon>Eukaryota</taxon>
        <taxon>Fungi</taxon>
        <taxon>Dikarya</taxon>
        <taxon>Ascomycota</taxon>
        <taxon>Pezizomycotina</taxon>
        <taxon>Dothideomycetes</taxon>
        <taxon>Pleosporomycetidae</taxon>
        <taxon>Pleosporales</taxon>
        <taxon>Pleosporineae</taxon>
        <taxon>Phaeosphaeriaceae</taxon>
        <taxon>Ampelomyces</taxon>
    </lineage>
</organism>
<dbReference type="InterPro" id="IPR010987">
    <property type="entry name" value="Glutathione-S-Trfase_C-like"/>
</dbReference>
<dbReference type="GO" id="GO:0016740">
    <property type="term" value="F:transferase activity"/>
    <property type="evidence" value="ECO:0007669"/>
    <property type="project" value="UniProtKB-KW"/>
</dbReference>
<feature type="domain" description="GST N-terminal" evidence="2">
    <location>
        <begin position="2"/>
        <end position="81"/>
    </location>
</feature>
<dbReference type="SUPFAM" id="SSF47616">
    <property type="entry name" value="GST C-terminal domain-like"/>
    <property type="match status" value="1"/>
</dbReference>
<keyword evidence="5" id="KW-1185">Reference proteome</keyword>
<evidence type="ECO:0000256" key="1">
    <source>
        <dbReference type="ARBA" id="ARBA00007409"/>
    </source>
</evidence>
<dbReference type="PANTHER" id="PTHR44051:SF8">
    <property type="entry name" value="GLUTATHIONE S-TRANSFERASE GSTA"/>
    <property type="match status" value="1"/>
</dbReference>
<dbReference type="InterPro" id="IPR004046">
    <property type="entry name" value="GST_C"/>
</dbReference>
<evidence type="ECO:0000259" key="2">
    <source>
        <dbReference type="PROSITE" id="PS50404"/>
    </source>
</evidence>
<dbReference type="AlphaFoldDB" id="A0A6A5QLM2"/>
<accession>A0A6A5QLM2</accession>
<comment type="similarity">
    <text evidence="1">Belongs to the GST superfamily.</text>
</comment>
<dbReference type="Pfam" id="PF13409">
    <property type="entry name" value="GST_N_2"/>
    <property type="match status" value="1"/>
</dbReference>
<evidence type="ECO:0000259" key="3">
    <source>
        <dbReference type="PROSITE" id="PS50405"/>
    </source>
</evidence>
<feature type="domain" description="GST C-terminal" evidence="3">
    <location>
        <begin position="86"/>
        <end position="212"/>
    </location>
</feature>
<dbReference type="PROSITE" id="PS50404">
    <property type="entry name" value="GST_NTER"/>
    <property type="match status" value="1"/>
</dbReference>
<sequence length="214" mass="23826">MPPKIHLYMTPGSVALASHITLAESGLPFSTTNLGAQRGFPAKHLPLNPKGRVPILDLDGNRITESPAIITTISLLVPEKKLLGTTVLEQARAHEWMVWLCATLHAQAFGGVFRPSRFVGAEEAVYDVVKAKARETVRECFEYIEGKLEGQTHAVGHVFTAVDVYLLVFYRWGNMLRFGMREHFPNYTRLVEEVVSRDAVKKTLEAEGLTPLND</sequence>
<dbReference type="PROSITE" id="PS50405">
    <property type="entry name" value="GST_CTER"/>
    <property type="match status" value="1"/>
</dbReference>
<dbReference type="SUPFAM" id="SSF52833">
    <property type="entry name" value="Thioredoxin-like"/>
    <property type="match status" value="1"/>
</dbReference>
<dbReference type="InterPro" id="IPR036282">
    <property type="entry name" value="Glutathione-S-Trfase_C_sf"/>
</dbReference>
<dbReference type="InterPro" id="IPR040079">
    <property type="entry name" value="Glutathione_S-Trfase"/>
</dbReference>
<evidence type="ECO:0000313" key="4">
    <source>
        <dbReference type="EMBL" id="KAF1915798.1"/>
    </source>
</evidence>
<proteinExistence type="inferred from homology"/>
<dbReference type="Proteomes" id="UP000800096">
    <property type="component" value="Unassembled WGS sequence"/>
</dbReference>
<dbReference type="Gene3D" id="3.40.30.10">
    <property type="entry name" value="Glutaredoxin"/>
    <property type="match status" value="1"/>
</dbReference>
<dbReference type="Gene3D" id="1.20.1050.10">
    <property type="match status" value="1"/>
</dbReference>
<dbReference type="CDD" id="cd03057">
    <property type="entry name" value="GST_N_Beta"/>
    <property type="match status" value="1"/>
</dbReference>
<protein>
    <submittedName>
        <fullName evidence="4">Glutathione S-transferase</fullName>
    </submittedName>
</protein>
<dbReference type="CDD" id="cd03188">
    <property type="entry name" value="GST_C_Beta"/>
    <property type="match status" value="1"/>
</dbReference>
<gene>
    <name evidence="4" type="ORF">BDU57DRAFT_547647</name>
</gene>
<dbReference type="SFLD" id="SFLDG00358">
    <property type="entry name" value="Main_(cytGST)"/>
    <property type="match status" value="1"/>
</dbReference>
<dbReference type="InterPro" id="IPR004045">
    <property type="entry name" value="Glutathione_S-Trfase_N"/>
</dbReference>
<evidence type="ECO:0000313" key="5">
    <source>
        <dbReference type="Proteomes" id="UP000800096"/>
    </source>
</evidence>
<dbReference type="InterPro" id="IPR036249">
    <property type="entry name" value="Thioredoxin-like_sf"/>
</dbReference>
<dbReference type="EMBL" id="ML979135">
    <property type="protein sequence ID" value="KAF1915798.1"/>
    <property type="molecule type" value="Genomic_DNA"/>
</dbReference>
<keyword evidence="4" id="KW-0808">Transferase</keyword>
<reference evidence="4" key="1">
    <citation type="journal article" date="2020" name="Stud. Mycol.">
        <title>101 Dothideomycetes genomes: a test case for predicting lifestyles and emergence of pathogens.</title>
        <authorList>
            <person name="Haridas S."/>
            <person name="Albert R."/>
            <person name="Binder M."/>
            <person name="Bloem J."/>
            <person name="Labutti K."/>
            <person name="Salamov A."/>
            <person name="Andreopoulos B."/>
            <person name="Baker S."/>
            <person name="Barry K."/>
            <person name="Bills G."/>
            <person name="Bluhm B."/>
            <person name="Cannon C."/>
            <person name="Castanera R."/>
            <person name="Culley D."/>
            <person name="Daum C."/>
            <person name="Ezra D."/>
            <person name="Gonzalez J."/>
            <person name="Henrissat B."/>
            <person name="Kuo A."/>
            <person name="Liang C."/>
            <person name="Lipzen A."/>
            <person name="Lutzoni F."/>
            <person name="Magnuson J."/>
            <person name="Mondo S."/>
            <person name="Nolan M."/>
            <person name="Ohm R."/>
            <person name="Pangilinan J."/>
            <person name="Park H.-J."/>
            <person name="Ramirez L."/>
            <person name="Alfaro M."/>
            <person name="Sun H."/>
            <person name="Tritt A."/>
            <person name="Yoshinaga Y."/>
            <person name="Zwiers L.-H."/>
            <person name="Turgeon B."/>
            <person name="Goodwin S."/>
            <person name="Spatafora J."/>
            <person name="Crous P."/>
            <person name="Grigoriev I."/>
        </authorList>
    </citation>
    <scope>NUCLEOTIDE SEQUENCE</scope>
    <source>
        <strain evidence="4">HMLAC05119</strain>
    </source>
</reference>
<dbReference type="Pfam" id="PF00043">
    <property type="entry name" value="GST_C"/>
    <property type="match status" value="1"/>
</dbReference>
<dbReference type="SFLD" id="SFLDS00019">
    <property type="entry name" value="Glutathione_Transferase_(cytos"/>
    <property type="match status" value="1"/>
</dbReference>
<name>A0A6A5QLM2_AMPQU</name>
<dbReference type="OrthoDB" id="2309723at2759"/>